<dbReference type="PANTHER" id="PTHR43575:SF1">
    <property type="entry name" value="PROTEIN ABCI7, CHLOROPLASTIC"/>
    <property type="match status" value="1"/>
</dbReference>
<feature type="domain" description="SUF system FeS cluster assembly SufBD core" evidence="1">
    <location>
        <begin position="55"/>
        <end position="259"/>
    </location>
</feature>
<evidence type="ECO:0000313" key="3">
    <source>
        <dbReference type="Proteomes" id="UP000003505"/>
    </source>
</evidence>
<evidence type="ECO:0000259" key="1">
    <source>
        <dbReference type="Pfam" id="PF01458"/>
    </source>
</evidence>
<dbReference type="InterPro" id="IPR055346">
    <property type="entry name" value="Fe-S_cluster_assembly_SufBD"/>
</dbReference>
<reference evidence="2 3" key="1">
    <citation type="submission" date="2009-09" db="EMBL/GenBank/DDBJ databases">
        <authorList>
            <person name="Weinstock G."/>
            <person name="Sodergren E."/>
            <person name="Clifton S."/>
            <person name="Fulton L."/>
            <person name="Fulton B."/>
            <person name="Courtney L."/>
            <person name="Fronick C."/>
            <person name="Harrison M."/>
            <person name="Strong C."/>
            <person name="Farmer C."/>
            <person name="Delahaunty K."/>
            <person name="Markovic C."/>
            <person name="Hall O."/>
            <person name="Minx P."/>
            <person name="Tomlinson C."/>
            <person name="Mitreva M."/>
            <person name="Nelson J."/>
            <person name="Hou S."/>
            <person name="Wollam A."/>
            <person name="Pepin K.H."/>
            <person name="Johnson M."/>
            <person name="Bhonagiri V."/>
            <person name="Nash W.E."/>
            <person name="Warren W."/>
            <person name="Chinwalla A."/>
            <person name="Mardis E.R."/>
            <person name="Wilson R.K."/>
        </authorList>
    </citation>
    <scope>NUCLEOTIDE SEQUENCE [LARGE SCALE GENOMIC DNA]</scope>
    <source>
        <strain evidence="3">ATCC 35185 / DSM 20758 / VPI D19B-28</strain>
    </source>
</reference>
<accession>C9LRH8</accession>
<dbReference type="InterPro" id="IPR000825">
    <property type="entry name" value="SUF_FeS_clus_asmbl_SufBD_core"/>
</dbReference>
<dbReference type="AlphaFoldDB" id="C9LRH8"/>
<dbReference type="GO" id="GO:0016226">
    <property type="term" value="P:iron-sulfur cluster assembly"/>
    <property type="evidence" value="ECO:0007669"/>
    <property type="project" value="InterPro"/>
</dbReference>
<dbReference type="Proteomes" id="UP000003505">
    <property type="component" value="Unassembled WGS sequence"/>
</dbReference>
<sequence length="289" mass="31577">MKARWDKEGKNMQNQELFSSIPMRTWRWLGVNGAALPDGLDAAEVQKIHVKAGEKKEAVQIYREGGHAEIEAHVEAGGTLSLVKVQLVPEGENHADDVKVRVEEGGAFSYTIIEIGANELVSKLSVELAGKDAAADIAAFYFADKKRKFDFNYLVRQRGAHTDANMQVKGALMDEAQKVFRGTLDFIAGSAGSVGRENEDVIILSPGVRNRSVPLMLSGEGDVDGHHAVSIGKMDETKLFYLMSRGLDLAEARRLVVEADLFPVLARISDEALKEEIAASIEGRIEDAD</sequence>
<comment type="caution">
    <text evidence="2">The sequence shown here is derived from an EMBL/GenBank/DDBJ whole genome shotgun (WGS) entry which is preliminary data.</text>
</comment>
<proteinExistence type="predicted"/>
<organism evidence="2 3">
    <name type="scientific">Selenomonas sputigena (strain ATCC 35185 / DSM 20758 / CCUG 44933 / VPI D19B-28)</name>
    <dbReference type="NCBI Taxonomy" id="546271"/>
    <lineage>
        <taxon>Bacteria</taxon>
        <taxon>Bacillati</taxon>
        <taxon>Bacillota</taxon>
        <taxon>Negativicutes</taxon>
        <taxon>Selenomonadales</taxon>
        <taxon>Selenomonadaceae</taxon>
        <taxon>Selenomonas</taxon>
    </lineage>
</organism>
<gene>
    <name evidence="2" type="ORF">SELSPUOL_00043</name>
</gene>
<dbReference type="STRING" id="546271.Selsp_1949"/>
<dbReference type="InterPro" id="IPR037284">
    <property type="entry name" value="SUF_FeS_clus_asmbl_SufBD_sf"/>
</dbReference>
<dbReference type="Pfam" id="PF01458">
    <property type="entry name" value="SUFBD_core"/>
    <property type="match status" value="1"/>
</dbReference>
<dbReference type="PANTHER" id="PTHR43575">
    <property type="entry name" value="PROTEIN ABCI7, CHLOROPLASTIC"/>
    <property type="match status" value="1"/>
</dbReference>
<dbReference type="SUPFAM" id="SSF101960">
    <property type="entry name" value="Stabilizer of iron transporter SufD"/>
    <property type="match status" value="1"/>
</dbReference>
<protein>
    <submittedName>
        <fullName evidence="2">SufB/sufD domain protein</fullName>
    </submittedName>
</protein>
<dbReference type="EMBL" id="ACKP02000002">
    <property type="protein sequence ID" value="EEX78444.1"/>
    <property type="molecule type" value="Genomic_DNA"/>
</dbReference>
<dbReference type="eggNOG" id="COG0719">
    <property type="taxonomic scope" value="Bacteria"/>
</dbReference>
<name>C9LRH8_SELS3</name>
<evidence type="ECO:0000313" key="2">
    <source>
        <dbReference type="EMBL" id="EEX78444.1"/>
    </source>
</evidence>